<accession>A0A0B1P2Q7</accession>
<dbReference type="SMART" id="SM00983">
    <property type="entry name" value="TPK_B1_binding"/>
    <property type="match status" value="1"/>
</dbReference>
<dbReference type="InterPro" id="IPR036759">
    <property type="entry name" value="TPK_catalytic_sf"/>
</dbReference>
<proteinExistence type="inferred from homology"/>
<dbReference type="OMA" id="HHLYMMT"/>
<dbReference type="NCBIfam" id="TIGR01378">
    <property type="entry name" value="thi_PPkinase"/>
    <property type="match status" value="1"/>
</dbReference>
<dbReference type="PANTHER" id="PTHR13622:SF8">
    <property type="entry name" value="THIAMIN PYROPHOSPHOKINASE 1"/>
    <property type="match status" value="1"/>
</dbReference>
<dbReference type="InterPro" id="IPR016966">
    <property type="entry name" value="Thiamin_pyrophosphokinase_euk"/>
</dbReference>
<organism evidence="9 10">
    <name type="scientific">Uncinula necator</name>
    <name type="common">Grape powdery mildew</name>
    <dbReference type="NCBI Taxonomy" id="52586"/>
    <lineage>
        <taxon>Eukaryota</taxon>
        <taxon>Fungi</taxon>
        <taxon>Dikarya</taxon>
        <taxon>Ascomycota</taxon>
        <taxon>Pezizomycotina</taxon>
        <taxon>Leotiomycetes</taxon>
        <taxon>Erysiphales</taxon>
        <taxon>Erysiphaceae</taxon>
        <taxon>Erysiphe</taxon>
    </lineage>
</organism>
<evidence type="ECO:0000256" key="7">
    <source>
        <dbReference type="PIRNR" id="PIRNR031057"/>
    </source>
</evidence>
<dbReference type="Proteomes" id="UP000030854">
    <property type="component" value="Unassembled WGS sequence"/>
</dbReference>
<gene>
    <name evidence="9" type="ORF">EV44_g0962</name>
</gene>
<dbReference type="GO" id="GO:0005524">
    <property type="term" value="F:ATP binding"/>
    <property type="evidence" value="ECO:0007669"/>
    <property type="project" value="UniProtKB-UniRule"/>
</dbReference>
<dbReference type="GO" id="GO:0030975">
    <property type="term" value="F:thiamine binding"/>
    <property type="evidence" value="ECO:0007669"/>
    <property type="project" value="UniProtKB-UniRule"/>
</dbReference>
<keyword evidence="4 7" id="KW-0547">Nucleotide-binding</keyword>
<comment type="caution">
    <text evidence="9">The sequence shown here is derived from an EMBL/GenBank/DDBJ whole genome shotgun (WGS) entry which is preliminary data.</text>
</comment>
<evidence type="ECO:0000256" key="5">
    <source>
        <dbReference type="ARBA" id="ARBA00022777"/>
    </source>
</evidence>
<dbReference type="CDD" id="cd07995">
    <property type="entry name" value="TPK"/>
    <property type="match status" value="1"/>
</dbReference>
<dbReference type="Pfam" id="PF04263">
    <property type="entry name" value="TPK_catalytic"/>
    <property type="match status" value="1"/>
</dbReference>
<dbReference type="EMBL" id="JNVN01003125">
    <property type="protein sequence ID" value="KHJ31201.1"/>
    <property type="molecule type" value="Genomic_DNA"/>
</dbReference>
<dbReference type="SUPFAM" id="SSF63862">
    <property type="entry name" value="Thiamin pyrophosphokinase, substrate-binding domain"/>
    <property type="match status" value="1"/>
</dbReference>
<comment type="catalytic activity">
    <reaction evidence="7">
        <text>thiamine + ATP = thiamine diphosphate + AMP + H(+)</text>
        <dbReference type="Rhea" id="RHEA:11576"/>
        <dbReference type="ChEBI" id="CHEBI:15378"/>
        <dbReference type="ChEBI" id="CHEBI:18385"/>
        <dbReference type="ChEBI" id="CHEBI:30616"/>
        <dbReference type="ChEBI" id="CHEBI:58937"/>
        <dbReference type="ChEBI" id="CHEBI:456215"/>
    </reaction>
</comment>
<dbReference type="InterPro" id="IPR007371">
    <property type="entry name" value="TPK_catalytic"/>
</dbReference>
<evidence type="ECO:0000313" key="9">
    <source>
        <dbReference type="EMBL" id="KHJ31201.1"/>
    </source>
</evidence>
<keyword evidence="5 7" id="KW-0418">Kinase</keyword>
<evidence type="ECO:0000256" key="1">
    <source>
        <dbReference type="ARBA" id="ARBA00005078"/>
    </source>
</evidence>
<sequence>MNCKLAVAPKFTKWEPSTIFSDTPLDKFALVILNRELQLPISVYSRLWANAVYKVAADGGANRLYDLNKNTCNNISDNASPPFLHLNCIVGDLDSLRPDSRAYWVQQKVPIIHYPEQDSTDFAKAVYHIRNHFIGQHENKEEENQKSIDIVVLGDLSGRIDHAMSILHNLYTLQEKVDEENEYLAGRLYLVSSEAITFMLQAGTHKVEMENLERNQLFNHNNNQNSHINNIKDNNDLVKINKHVGIIPLKESSIISTLGLQWDVANWETQFGGQISTSNYIINNVVSIQTSKDILITLELDILSHQDETQHIIH</sequence>
<dbReference type="InterPro" id="IPR007373">
    <property type="entry name" value="Thiamin_PyroPKinase_B1-bd"/>
</dbReference>
<keyword evidence="10" id="KW-1185">Reference proteome</keyword>
<dbReference type="GO" id="GO:0006772">
    <property type="term" value="P:thiamine metabolic process"/>
    <property type="evidence" value="ECO:0007669"/>
    <property type="project" value="InterPro"/>
</dbReference>
<keyword evidence="3 7" id="KW-0808">Transferase</keyword>
<evidence type="ECO:0000259" key="8">
    <source>
        <dbReference type="SMART" id="SM00983"/>
    </source>
</evidence>
<dbReference type="InterPro" id="IPR036371">
    <property type="entry name" value="TPK_B1-bd_sf"/>
</dbReference>
<dbReference type="SUPFAM" id="SSF63999">
    <property type="entry name" value="Thiamin pyrophosphokinase, catalytic domain"/>
    <property type="match status" value="1"/>
</dbReference>
<dbReference type="GO" id="GO:0016301">
    <property type="term" value="F:kinase activity"/>
    <property type="evidence" value="ECO:0007669"/>
    <property type="project" value="UniProtKB-UniRule"/>
</dbReference>
<dbReference type="EC" id="2.7.6.2" evidence="7"/>
<evidence type="ECO:0000256" key="2">
    <source>
        <dbReference type="ARBA" id="ARBA00006785"/>
    </source>
</evidence>
<name>A0A0B1P2Q7_UNCNE</name>
<reference evidence="9 10" key="1">
    <citation type="journal article" date="2014" name="BMC Genomics">
        <title>Adaptive genomic structural variation in the grape powdery mildew pathogen, Erysiphe necator.</title>
        <authorList>
            <person name="Jones L."/>
            <person name="Riaz S."/>
            <person name="Morales-Cruz A."/>
            <person name="Amrine K.C."/>
            <person name="McGuire B."/>
            <person name="Gubler W.D."/>
            <person name="Walker M.A."/>
            <person name="Cantu D."/>
        </authorList>
    </citation>
    <scope>NUCLEOTIDE SEQUENCE [LARGE SCALE GENOMIC DNA]</scope>
    <source>
        <strain evidence="10">c</strain>
    </source>
</reference>
<dbReference type="InterPro" id="IPR006282">
    <property type="entry name" value="Thi_PPkinase"/>
</dbReference>
<dbReference type="PIRSF" id="PIRSF031057">
    <property type="entry name" value="Thiamin_pyrophosphokinase"/>
    <property type="match status" value="1"/>
</dbReference>
<dbReference type="HOGENOM" id="CLU_044237_0_1_1"/>
<dbReference type="PANTHER" id="PTHR13622">
    <property type="entry name" value="THIAMIN PYROPHOSPHOKINASE"/>
    <property type="match status" value="1"/>
</dbReference>
<comment type="similarity">
    <text evidence="2 7">Belongs to the thiamine pyrophosphokinase family.</text>
</comment>
<comment type="pathway">
    <text evidence="1 7">Cofactor biosynthesis; thiamine diphosphate biosynthesis; thiamine diphosphate from thiamine: step 1/1.</text>
</comment>
<keyword evidence="6 7" id="KW-0067">ATP-binding</keyword>
<dbReference type="Gene3D" id="3.40.50.10240">
    <property type="entry name" value="Thiamin pyrophosphokinase, catalytic domain"/>
    <property type="match status" value="1"/>
</dbReference>
<dbReference type="UniPathway" id="UPA00060">
    <property type="reaction ID" value="UER00597"/>
</dbReference>
<evidence type="ECO:0000313" key="10">
    <source>
        <dbReference type="Proteomes" id="UP000030854"/>
    </source>
</evidence>
<evidence type="ECO:0000256" key="6">
    <source>
        <dbReference type="ARBA" id="ARBA00022840"/>
    </source>
</evidence>
<evidence type="ECO:0000256" key="3">
    <source>
        <dbReference type="ARBA" id="ARBA00022679"/>
    </source>
</evidence>
<dbReference type="STRING" id="52586.A0A0B1P2Q7"/>
<protein>
    <recommendedName>
        <fullName evidence="7">Thiamine pyrophosphokinase</fullName>
        <ecNumber evidence="7">2.7.6.2</ecNumber>
    </recommendedName>
</protein>
<feature type="domain" description="Thiamin pyrophosphokinase thiamin-binding" evidence="8">
    <location>
        <begin position="203"/>
        <end position="296"/>
    </location>
</feature>
<evidence type="ECO:0000256" key="4">
    <source>
        <dbReference type="ARBA" id="ARBA00022741"/>
    </source>
</evidence>
<dbReference type="GO" id="GO:0004788">
    <property type="term" value="F:thiamine diphosphokinase activity"/>
    <property type="evidence" value="ECO:0007669"/>
    <property type="project" value="UniProtKB-UniRule"/>
</dbReference>
<dbReference type="Pfam" id="PF04265">
    <property type="entry name" value="TPK_B1_binding"/>
    <property type="match status" value="1"/>
</dbReference>
<dbReference type="Gene3D" id="2.60.120.320">
    <property type="entry name" value="Thiamin pyrophosphokinase, thiamin-binding domain"/>
    <property type="match status" value="1"/>
</dbReference>
<dbReference type="GO" id="GO:0009229">
    <property type="term" value="P:thiamine diphosphate biosynthetic process"/>
    <property type="evidence" value="ECO:0007669"/>
    <property type="project" value="UniProtKB-UniRule"/>
</dbReference>
<dbReference type="AlphaFoldDB" id="A0A0B1P2Q7"/>